<evidence type="ECO:0000313" key="3">
    <source>
        <dbReference type="EMBL" id="TYK01548.1"/>
    </source>
</evidence>
<gene>
    <name evidence="3" type="ORF">E5676_scaffold451G001180</name>
    <name evidence="2" type="ORF">E6C27_scaffold1486G00160</name>
</gene>
<reference evidence="4 5" key="1">
    <citation type="submission" date="2019-08" db="EMBL/GenBank/DDBJ databases">
        <title>Draft genome sequences of two oriental melons (Cucumis melo L. var makuwa).</title>
        <authorList>
            <person name="Kwon S.-Y."/>
        </authorList>
    </citation>
    <scope>NUCLEOTIDE SEQUENCE [LARGE SCALE GENOMIC DNA]</scope>
    <source>
        <strain evidence="5">cv. Chang Bougi</strain>
        <strain evidence="4">cv. SW 3</strain>
        <tissue evidence="2">Leaf</tissue>
    </source>
</reference>
<dbReference type="Pfam" id="PF17921">
    <property type="entry name" value="Integrase_H2C2"/>
    <property type="match status" value="1"/>
</dbReference>
<evidence type="ECO:0000259" key="1">
    <source>
        <dbReference type="Pfam" id="PF17921"/>
    </source>
</evidence>
<dbReference type="Gene3D" id="3.10.10.10">
    <property type="entry name" value="HIV Type 1 Reverse Transcriptase, subunit A, domain 1"/>
    <property type="match status" value="1"/>
</dbReference>
<evidence type="ECO:0000313" key="2">
    <source>
        <dbReference type="EMBL" id="KAA0053144.1"/>
    </source>
</evidence>
<evidence type="ECO:0000313" key="4">
    <source>
        <dbReference type="Proteomes" id="UP000321393"/>
    </source>
</evidence>
<dbReference type="OrthoDB" id="1938712at2759"/>
<dbReference type="InterPro" id="IPR012337">
    <property type="entry name" value="RNaseH-like_sf"/>
</dbReference>
<organism evidence="2 4">
    <name type="scientific">Cucumis melo var. makuwa</name>
    <name type="common">Oriental melon</name>
    <dbReference type="NCBI Taxonomy" id="1194695"/>
    <lineage>
        <taxon>Eukaryota</taxon>
        <taxon>Viridiplantae</taxon>
        <taxon>Streptophyta</taxon>
        <taxon>Embryophyta</taxon>
        <taxon>Tracheophyta</taxon>
        <taxon>Spermatophyta</taxon>
        <taxon>Magnoliopsida</taxon>
        <taxon>eudicotyledons</taxon>
        <taxon>Gunneridae</taxon>
        <taxon>Pentapetalae</taxon>
        <taxon>rosids</taxon>
        <taxon>fabids</taxon>
        <taxon>Cucurbitales</taxon>
        <taxon>Cucurbitaceae</taxon>
        <taxon>Benincaseae</taxon>
        <taxon>Cucumis</taxon>
    </lineage>
</organism>
<proteinExistence type="predicted"/>
<accession>A0A5A7UD06</accession>
<protein>
    <submittedName>
        <fullName evidence="2">Retrovirus-related Pol polyprotein from transposon 17.6</fullName>
    </submittedName>
</protein>
<dbReference type="SUPFAM" id="SSF56672">
    <property type="entry name" value="DNA/RNA polymerases"/>
    <property type="match status" value="1"/>
</dbReference>
<dbReference type="Proteomes" id="UP000321947">
    <property type="component" value="Unassembled WGS sequence"/>
</dbReference>
<dbReference type="SUPFAM" id="SSF53098">
    <property type="entry name" value="Ribonuclease H-like"/>
    <property type="match status" value="1"/>
</dbReference>
<dbReference type="InterPro" id="IPR041588">
    <property type="entry name" value="Integrase_H2C2"/>
</dbReference>
<name>A0A5A7UD06_CUCMM</name>
<feature type="domain" description="Integrase zinc-binding" evidence="1">
    <location>
        <begin position="147"/>
        <end position="193"/>
    </location>
</feature>
<comment type="caution">
    <text evidence="2">The sequence shown here is derived from an EMBL/GenBank/DDBJ whole genome shotgun (WGS) entry which is preliminary data.</text>
</comment>
<dbReference type="EMBL" id="SSTE01009940">
    <property type="protein sequence ID" value="KAA0053144.1"/>
    <property type="molecule type" value="Genomic_DNA"/>
</dbReference>
<dbReference type="EMBL" id="SSTD01016175">
    <property type="protein sequence ID" value="TYK01548.1"/>
    <property type="molecule type" value="Genomic_DNA"/>
</dbReference>
<sequence>MAPMELRELKSQLQELVDKGFIRPSASQWGAPVLFIKKKDVFLRHVVSTKGICVDPQKTEAVDEWERPTSVTEIRSFLGLTGSSFNTSDSGVEFKIYCDTSPQGLGCVLMQERKKSNCSHVTLNLVGSLLLRELKMGEATMLRVPRDKTLKDQILEEAHSSTYAMHPGSTKMYRTLKKHYWWPSMKCEIAVIVDRLVETARFLPVIVTFTLDKLAKFYVDKIVSAYGAPFKGNWDAHLPLMEFSYNNSFHSSIGMTPYEALYGLSKVISLERIYDVFHVSMLRKYVPDSSHILEAQSIHLKQNLFYEEEPIQILDKKEQASLTVCNSTDDGYTLTQPSNRRTSLPHVIEASWLVDARSTAVAPPI</sequence>
<dbReference type="PANTHER" id="PTHR37984">
    <property type="entry name" value="PROTEIN CBG26694"/>
    <property type="match status" value="1"/>
</dbReference>
<evidence type="ECO:0000313" key="5">
    <source>
        <dbReference type="Proteomes" id="UP000321947"/>
    </source>
</evidence>
<dbReference type="AlphaFoldDB" id="A0A5A7UD06"/>
<dbReference type="InterPro" id="IPR050951">
    <property type="entry name" value="Retrovirus_Pol_polyprotein"/>
</dbReference>
<dbReference type="InterPro" id="IPR043502">
    <property type="entry name" value="DNA/RNA_pol_sf"/>
</dbReference>
<dbReference type="Proteomes" id="UP000321393">
    <property type="component" value="Unassembled WGS sequence"/>
</dbReference>
<dbReference type="Gene3D" id="1.10.340.70">
    <property type="match status" value="1"/>
</dbReference>
<dbReference type="PANTHER" id="PTHR37984:SF5">
    <property type="entry name" value="PROTEIN NYNRIN-LIKE"/>
    <property type="match status" value="1"/>
</dbReference>